<feature type="domain" description="DUF1540" evidence="1">
    <location>
        <begin position="4"/>
        <end position="42"/>
    </location>
</feature>
<keyword evidence="3" id="KW-1185">Reference proteome</keyword>
<name>A0A1M6SB05_9CLOT</name>
<evidence type="ECO:0000313" key="3">
    <source>
        <dbReference type="Proteomes" id="UP000184310"/>
    </source>
</evidence>
<protein>
    <recommendedName>
        <fullName evidence="1">DUF1540 domain-containing protein</fullName>
    </recommendedName>
</protein>
<gene>
    <name evidence="2" type="ORF">SAMN02745163_03760</name>
</gene>
<evidence type="ECO:0000259" key="1">
    <source>
        <dbReference type="Pfam" id="PF07561"/>
    </source>
</evidence>
<dbReference type="InterPro" id="IPR011437">
    <property type="entry name" value="DUF1540"/>
</dbReference>
<proteinExistence type="predicted"/>
<dbReference type="STRING" id="1121302.SAMN02745163_03760"/>
<evidence type="ECO:0000313" key="2">
    <source>
        <dbReference type="EMBL" id="SHK41952.1"/>
    </source>
</evidence>
<dbReference type="AlphaFoldDB" id="A0A1M6SB05"/>
<dbReference type="Proteomes" id="UP000184310">
    <property type="component" value="Unassembled WGS sequence"/>
</dbReference>
<dbReference type="OrthoDB" id="1754178at2"/>
<dbReference type="EMBL" id="FQZB01000017">
    <property type="protein sequence ID" value="SHK41952.1"/>
    <property type="molecule type" value="Genomic_DNA"/>
</dbReference>
<dbReference type="Pfam" id="PF07561">
    <property type="entry name" value="DUF1540"/>
    <property type="match status" value="2"/>
</dbReference>
<dbReference type="RefSeq" id="WP_072991676.1">
    <property type="nucleotide sequence ID" value="NZ_FQZB01000017.1"/>
</dbReference>
<organism evidence="2 3">
    <name type="scientific">Clostridium cavendishii DSM 21758</name>
    <dbReference type="NCBI Taxonomy" id="1121302"/>
    <lineage>
        <taxon>Bacteria</taxon>
        <taxon>Bacillati</taxon>
        <taxon>Bacillota</taxon>
        <taxon>Clostridia</taxon>
        <taxon>Eubacteriales</taxon>
        <taxon>Clostridiaceae</taxon>
        <taxon>Clostridium</taxon>
    </lineage>
</organism>
<feature type="domain" description="DUF1540" evidence="1">
    <location>
        <begin position="78"/>
        <end position="116"/>
    </location>
</feature>
<accession>A0A1M6SB05</accession>
<sequence length="119" mass="12663">MTKVGCSAEGCVNNIGGMCSAGTISIQGIGAHSSSGTECKTFAKKNFKNAFKSIANTNYTGEIIQSMVTDDIVMNPDIICNATNCEHNLSNRCMASDIQVFGPKAKSSHGTQCETFRDR</sequence>
<reference evidence="2 3" key="1">
    <citation type="submission" date="2016-11" db="EMBL/GenBank/DDBJ databases">
        <authorList>
            <person name="Jaros S."/>
            <person name="Januszkiewicz K."/>
            <person name="Wedrychowicz H."/>
        </authorList>
    </citation>
    <scope>NUCLEOTIDE SEQUENCE [LARGE SCALE GENOMIC DNA]</scope>
    <source>
        <strain evidence="2 3">DSM 21758</strain>
    </source>
</reference>